<dbReference type="GO" id="GO:0008458">
    <property type="term" value="F:carnitine O-octanoyltransferase activity"/>
    <property type="evidence" value="ECO:0007669"/>
    <property type="project" value="TreeGrafter"/>
</dbReference>
<dbReference type="Pfam" id="PF00755">
    <property type="entry name" value="Carn_acyltransf"/>
    <property type="match status" value="1"/>
</dbReference>
<evidence type="ECO:0000256" key="2">
    <source>
        <dbReference type="ARBA" id="ARBA00022679"/>
    </source>
</evidence>
<comment type="similarity">
    <text evidence="1">Belongs to the carnitine/choline acetyltransferase family.</text>
</comment>
<dbReference type="PANTHER" id="PTHR22589:SF67">
    <property type="entry name" value="PEROXISOMAL CARNITINE O-OCTANOYLTRANSFERASE"/>
    <property type="match status" value="1"/>
</dbReference>
<dbReference type="Gene3D" id="3.30.559.10">
    <property type="entry name" value="Chloramphenicol acetyltransferase-like domain"/>
    <property type="match status" value="1"/>
</dbReference>
<organism evidence="7">
    <name type="scientific">Culicoides sonorensis</name>
    <name type="common">Biting midge</name>
    <dbReference type="NCBI Taxonomy" id="179676"/>
    <lineage>
        <taxon>Eukaryota</taxon>
        <taxon>Metazoa</taxon>
        <taxon>Ecdysozoa</taxon>
        <taxon>Arthropoda</taxon>
        <taxon>Hexapoda</taxon>
        <taxon>Insecta</taxon>
        <taxon>Pterygota</taxon>
        <taxon>Neoptera</taxon>
        <taxon>Endopterygota</taxon>
        <taxon>Diptera</taxon>
        <taxon>Nematocera</taxon>
        <taxon>Chironomoidea</taxon>
        <taxon>Ceratopogonidae</taxon>
        <taxon>Ceratopogoninae</taxon>
        <taxon>Culicoides</taxon>
        <taxon>Monoculicoides</taxon>
    </lineage>
</organism>
<sequence>MDRNSIFVQPEGAPPTFDKDDSLPPLPLPKLEETLERYFESLKPFGTELELKNTRKLLDDFKNNEGKKLHAFIEEKARKSKNWVEDWWENLAYLSIRLPLIPCCLMATTVIGESVGIPETPEHFLKTVALLSYQTMIFWDLIRSERMRPPSNPDGSITFSANLFKRLYNTVRLPGEEFDEIKSYFKTKKEGDAPSHIIVMGNGRFFILKGTHPDGSLLALAEIYRSFQIINSELLENKNKKYPYIPLLTQDDRTNWYKNRKHLMELSPNNKQNLELVESAICSIALDDRCPRDYSECTQQTMAGGVSVWADKSASLCMFRNGKIGCLGEHACYDGSVSAMTNFFIMLGLFEQEPVDWDVVPDKIEVPKELKFDVDDVLLKELDRMEAVYEENANVVSAIVHCYQGFGKEFMKSCKIHPDAFFQAALQLVYYKLHGEVAPTYETATMRSYYRGRTETVRSCNTDMLNLCNGWFNESTSTQNKTELFRIAAKAQHGLMLDARKGKGIDRHLFGLWCAAYENKLPIPALFDDPLYVKSGGGGNFVLSTSTLGYTINIGCVAPMVIDGYGVFYSMLRDCCWLMITTYKSSTITSSEKFQTAFDAVMNHIKNVFEASGVLTNKL</sequence>
<dbReference type="SUPFAM" id="SSF52777">
    <property type="entry name" value="CoA-dependent acyltransferases"/>
    <property type="match status" value="2"/>
</dbReference>
<dbReference type="PANTHER" id="PTHR22589">
    <property type="entry name" value="CARNITINE O-ACYLTRANSFERASE"/>
    <property type="match status" value="1"/>
</dbReference>
<dbReference type="EMBL" id="UFQT01002667">
    <property type="protein sequence ID" value="SSX33892.1"/>
    <property type="molecule type" value="Genomic_DNA"/>
</dbReference>
<reference evidence="7" key="1">
    <citation type="submission" date="2018-07" db="EMBL/GenBank/DDBJ databases">
        <authorList>
            <person name="Quirk P.G."/>
            <person name="Krulwich T.A."/>
        </authorList>
    </citation>
    <scope>NUCLEOTIDE SEQUENCE</scope>
</reference>
<evidence type="ECO:0000256" key="5">
    <source>
        <dbReference type="SAM" id="MobiDB-lite"/>
    </source>
</evidence>
<evidence type="ECO:0000313" key="7">
    <source>
        <dbReference type="EMBL" id="SSX33892.1"/>
    </source>
</evidence>
<dbReference type="InterPro" id="IPR000542">
    <property type="entry name" value="Carn_acyl_trans"/>
</dbReference>
<feature type="region of interest" description="Disordered" evidence="5">
    <location>
        <begin position="1"/>
        <end position="24"/>
    </location>
</feature>
<protein>
    <submittedName>
        <fullName evidence="7">CSON007089 protein</fullName>
    </submittedName>
</protein>
<accession>A0A336MU51</accession>
<dbReference type="InterPro" id="IPR039551">
    <property type="entry name" value="Cho/carn_acyl_trans"/>
</dbReference>
<dbReference type="InterPro" id="IPR042231">
    <property type="entry name" value="Cho/carn_acyl_trans_2"/>
</dbReference>
<keyword evidence="3" id="KW-0012">Acyltransferase</keyword>
<feature type="domain" description="Choline/carnitine acyltransferase" evidence="6">
    <location>
        <begin position="26"/>
        <end position="598"/>
    </location>
</feature>
<dbReference type="InterPro" id="IPR023213">
    <property type="entry name" value="CAT-like_dom_sf"/>
</dbReference>
<proteinExistence type="inferred from homology"/>
<dbReference type="GO" id="GO:0005777">
    <property type="term" value="C:peroxisome"/>
    <property type="evidence" value="ECO:0007669"/>
    <property type="project" value="TreeGrafter"/>
</dbReference>
<evidence type="ECO:0000256" key="4">
    <source>
        <dbReference type="PIRSR" id="PIRSR600542-1"/>
    </source>
</evidence>
<gene>
    <name evidence="7" type="primary">CSON007089</name>
</gene>
<keyword evidence="2" id="KW-0808">Transferase</keyword>
<dbReference type="AlphaFoldDB" id="A0A336MU51"/>
<name>A0A336MU51_CULSO</name>
<evidence type="ECO:0000259" key="6">
    <source>
        <dbReference type="Pfam" id="PF00755"/>
    </source>
</evidence>
<evidence type="ECO:0000256" key="3">
    <source>
        <dbReference type="ARBA" id="ARBA00023315"/>
    </source>
</evidence>
<evidence type="ECO:0000256" key="1">
    <source>
        <dbReference type="ARBA" id="ARBA00005232"/>
    </source>
</evidence>
<dbReference type="Gene3D" id="3.30.559.70">
    <property type="entry name" value="Choline/Carnitine o-acyltransferase, domain 2"/>
    <property type="match status" value="1"/>
</dbReference>
<dbReference type="VEuPathDB" id="VectorBase:CSON007089"/>
<feature type="active site" description="Proton acceptor" evidence="4">
    <location>
        <position position="330"/>
    </location>
</feature>
<dbReference type="PROSITE" id="PS00439">
    <property type="entry name" value="ACYLTRANSF_C_1"/>
    <property type="match status" value="1"/>
</dbReference>